<keyword evidence="2" id="KW-1185">Reference proteome</keyword>
<comment type="caution">
    <text evidence="1">The sequence shown here is derived from an EMBL/GenBank/DDBJ whole genome shotgun (WGS) entry which is preliminary data.</text>
</comment>
<proteinExistence type="predicted"/>
<evidence type="ECO:0000313" key="2">
    <source>
        <dbReference type="Proteomes" id="UP001416393"/>
    </source>
</evidence>
<dbReference type="Proteomes" id="UP001416393">
    <property type="component" value="Unassembled WGS sequence"/>
</dbReference>
<accession>A0ABV0A9T0</accession>
<evidence type="ECO:0000313" key="1">
    <source>
        <dbReference type="EMBL" id="MEN3322952.1"/>
    </source>
</evidence>
<reference evidence="1 2" key="1">
    <citation type="submission" date="2024-01" db="EMBL/GenBank/DDBJ databases">
        <title>Mariniflexile litorale sp. nov., isolated from the shallow sediments of the Sea of Japan.</title>
        <authorList>
            <person name="Romanenko L."/>
            <person name="Bystritskaya E."/>
            <person name="Isaeva M."/>
        </authorList>
    </citation>
    <scope>NUCLEOTIDE SEQUENCE [LARGE SCALE GENOMIC DNA]</scope>
    <source>
        <strain evidence="1 2">KCTC 32427</strain>
    </source>
</reference>
<protein>
    <recommendedName>
        <fullName evidence="3">YD repeat-containing protein</fullName>
    </recommendedName>
</protein>
<name>A0ABV0A9T0_9FLAO</name>
<dbReference type="PROSITE" id="PS51257">
    <property type="entry name" value="PROKAR_LIPOPROTEIN"/>
    <property type="match status" value="1"/>
</dbReference>
<dbReference type="EMBL" id="JAZHYP010000002">
    <property type="protein sequence ID" value="MEN3322952.1"/>
    <property type="molecule type" value="Genomic_DNA"/>
</dbReference>
<dbReference type="RefSeq" id="WP_346240514.1">
    <property type="nucleotide sequence ID" value="NZ_JAZHYP010000002.1"/>
</dbReference>
<dbReference type="Gene3D" id="2.180.10.10">
    <property type="entry name" value="RHS repeat-associated core"/>
    <property type="match status" value="1"/>
</dbReference>
<gene>
    <name evidence="1" type="ORF">VP395_04380</name>
</gene>
<organism evidence="1 2">
    <name type="scientific">Mariniflexile soesokkakense</name>
    <dbReference type="NCBI Taxonomy" id="1343160"/>
    <lineage>
        <taxon>Bacteria</taxon>
        <taxon>Pseudomonadati</taxon>
        <taxon>Bacteroidota</taxon>
        <taxon>Flavobacteriia</taxon>
        <taxon>Flavobacteriales</taxon>
        <taxon>Flavobacteriaceae</taxon>
        <taxon>Mariniflexile</taxon>
    </lineage>
</organism>
<evidence type="ECO:0008006" key="3">
    <source>
        <dbReference type="Google" id="ProtNLM"/>
    </source>
</evidence>
<sequence>MHNKKFIILLLLFSACKNYKHFYNPEAIKSDAKRIESISYSFVIDDTTNTFSPSVKSEELFDKKRRIVKTLIFDTKGNCNLWIDFKYSKKGTLIKKTCFNKDSSINNFSSYEYEKNTMRLKKYTKQKKETTYFLNEYDKKRNSLEIRQIYNDSSVINSIISFDKKGRIIEIKRYKNPNQLSSITNNTYDINGNLIEKSNRNISKKILYLNTYSYDTNDNQISVKSHKIKDNDTTLRFIKEIENTYNKKQKLVKSTMKTTQKATTYVDEWSYFY</sequence>